<gene>
    <name evidence="12" type="ORF">LY90DRAFT_701338</name>
</gene>
<evidence type="ECO:0000259" key="11">
    <source>
        <dbReference type="Pfam" id="PF08574"/>
    </source>
</evidence>
<evidence type="ECO:0000256" key="5">
    <source>
        <dbReference type="ARBA" id="ARBA00017036"/>
    </source>
</evidence>
<evidence type="ECO:0000313" key="12">
    <source>
        <dbReference type="EMBL" id="ORY59809.1"/>
    </source>
</evidence>
<reference evidence="12 13" key="1">
    <citation type="submission" date="2016-08" db="EMBL/GenBank/DDBJ databases">
        <title>A Parts List for Fungal Cellulosomes Revealed by Comparative Genomics.</title>
        <authorList>
            <consortium name="DOE Joint Genome Institute"/>
            <person name="Haitjema C.H."/>
            <person name="Gilmore S.P."/>
            <person name="Henske J.K."/>
            <person name="Solomon K.V."/>
            <person name="De Groot R."/>
            <person name="Kuo A."/>
            <person name="Mondo S.J."/>
            <person name="Salamov A.A."/>
            <person name="Labutti K."/>
            <person name="Zhao Z."/>
            <person name="Chiniquy J."/>
            <person name="Barry K."/>
            <person name="Brewer H.M."/>
            <person name="Purvine S.O."/>
            <person name="Wright A.T."/>
            <person name="Boxma B."/>
            <person name="Van Alen T."/>
            <person name="Hackstein J.H."/>
            <person name="Baker S.E."/>
            <person name="Grigoriev I.V."/>
            <person name="O'Malley M.A."/>
        </authorList>
    </citation>
    <scope>NUCLEOTIDE SEQUENCE [LARGE SCALE GENOMIC DNA]</scope>
    <source>
        <strain evidence="12 13">G1</strain>
    </source>
</reference>
<evidence type="ECO:0000313" key="13">
    <source>
        <dbReference type="Proteomes" id="UP000193920"/>
    </source>
</evidence>
<feature type="compositionally biased region" description="Acidic residues" evidence="10">
    <location>
        <begin position="299"/>
        <end position="310"/>
    </location>
</feature>
<evidence type="ECO:0000256" key="8">
    <source>
        <dbReference type="ARBA" id="ARBA00022927"/>
    </source>
</evidence>
<keyword evidence="6" id="KW-0813">Transport</keyword>
<proteinExistence type="inferred from homology"/>
<accession>A0A1Y2DKU4</accession>
<evidence type="ECO:0000256" key="4">
    <source>
        <dbReference type="ARBA" id="ARBA00010218"/>
    </source>
</evidence>
<feature type="region of interest" description="Disordered" evidence="10">
    <location>
        <begin position="221"/>
        <end position="310"/>
    </location>
</feature>
<dbReference type="GO" id="GO:0005634">
    <property type="term" value="C:nucleus"/>
    <property type="evidence" value="ECO:0007669"/>
    <property type="project" value="UniProtKB-SubCell"/>
</dbReference>
<dbReference type="AlphaFoldDB" id="A0A1Y2DKU4"/>
<dbReference type="STRING" id="1754190.A0A1Y2DKU4"/>
<evidence type="ECO:0000256" key="3">
    <source>
        <dbReference type="ARBA" id="ARBA00004496"/>
    </source>
</evidence>
<keyword evidence="8" id="KW-0653">Protein transport</keyword>
<keyword evidence="9" id="KW-0539">Nucleus</keyword>
<evidence type="ECO:0000256" key="10">
    <source>
        <dbReference type="SAM" id="MobiDB-lite"/>
    </source>
</evidence>
<dbReference type="GO" id="GO:0015031">
    <property type="term" value="P:protein transport"/>
    <property type="evidence" value="ECO:0007669"/>
    <property type="project" value="UniProtKB-KW"/>
</dbReference>
<comment type="function">
    <text evidence="1">Directs RNA polymerase II nuclear import.</text>
</comment>
<keyword evidence="7" id="KW-0963">Cytoplasm</keyword>
<comment type="subcellular location">
    <subcellularLocation>
        <location evidence="3">Cytoplasm</location>
    </subcellularLocation>
    <subcellularLocation>
        <location evidence="2">Nucleus</location>
    </subcellularLocation>
</comment>
<organism evidence="12 13">
    <name type="scientific">Neocallimastix californiae</name>
    <dbReference type="NCBI Taxonomy" id="1754190"/>
    <lineage>
        <taxon>Eukaryota</taxon>
        <taxon>Fungi</taxon>
        <taxon>Fungi incertae sedis</taxon>
        <taxon>Chytridiomycota</taxon>
        <taxon>Chytridiomycota incertae sedis</taxon>
        <taxon>Neocallimastigomycetes</taxon>
        <taxon>Neocallimastigales</taxon>
        <taxon>Neocallimastigaceae</taxon>
        <taxon>Neocallimastix</taxon>
    </lineage>
</organism>
<keyword evidence="13" id="KW-1185">Reference proteome</keyword>
<evidence type="ECO:0000256" key="1">
    <source>
        <dbReference type="ARBA" id="ARBA00003202"/>
    </source>
</evidence>
<name>A0A1Y2DKU4_9FUNG</name>
<dbReference type="EMBL" id="MCOG01000063">
    <property type="protein sequence ID" value="ORY59809.1"/>
    <property type="molecule type" value="Genomic_DNA"/>
</dbReference>
<dbReference type="InterPro" id="IPR040218">
    <property type="entry name" value="SLC7A6OS"/>
</dbReference>
<evidence type="ECO:0000256" key="2">
    <source>
        <dbReference type="ARBA" id="ARBA00004123"/>
    </source>
</evidence>
<evidence type="ECO:0000256" key="7">
    <source>
        <dbReference type="ARBA" id="ARBA00022490"/>
    </source>
</evidence>
<dbReference type="PANTHER" id="PTHR31196:SF2">
    <property type="entry name" value="RNA POLYMERASE II NUCLEAR LOCALIZATION PROTEIN SLC7A6OS-RELATED"/>
    <property type="match status" value="1"/>
</dbReference>
<feature type="compositionally biased region" description="Acidic residues" evidence="10">
    <location>
        <begin position="259"/>
        <end position="276"/>
    </location>
</feature>
<dbReference type="PANTHER" id="PTHR31196">
    <property type="entry name" value="RNA POLYMERASE II NUCLEAR LOCALIZATION PROTEIN SLC7A6OS-RELATED"/>
    <property type="match status" value="1"/>
</dbReference>
<dbReference type="Proteomes" id="UP000193920">
    <property type="component" value="Unassembled WGS sequence"/>
</dbReference>
<dbReference type="InterPro" id="IPR013883">
    <property type="entry name" value="TF_Iwr1_dom"/>
</dbReference>
<dbReference type="GO" id="GO:0032502">
    <property type="term" value="P:developmental process"/>
    <property type="evidence" value="ECO:0007669"/>
    <property type="project" value="TreeGrafter"/>
</dbReference>
<sequence length="310" mass="36481">MDKVQIQNKNTEPLTFLRIKRKRTEESPSTLIVNESENDLQRKKIKKDTNTNRVFKLADSFDFQTFKEKEISKKLKEHLTNIDIEKKSNGLDEAKTELMKNKIKESKAARYKVISKNRAMKCIGNDDNDEYELYDVVKEDSLEGLFYGSKKEEELMCNFNKMVKEYLSVSNNNVPSAADNDDSQDNYVYDLYIPVDSDKVTENDDAAALIWEELDDNIYDYNEGENSSYDSEDSNAEDYYQNEYPSSEEDDGGLYSSSSEEDDDDDDDYDSYEDDYQDFRGSYYPYKRNNNNFYNNFEYTEEDYDNDYGY</sequence>
<dbReference type="Pfam" id="PF08574">
    <property type="entry name" value="Iwr1"/>
    <property type="match status" value="1"/>
</dbReference>
<feature type="domain" description="Transcription factor Iwr1" evidence="11">
    <location>
        <begin position="185"/>
        <end position="248"/>
    </location>
</feature>
<comment type="caution">
    <text evidence="12">The sequence shown here is derived from an EMBL/GenBank/DDBJ whole genome shotgun (WGS) entry which is preliminary data.</text>
</comment>
<dbReference type="GO" id="GO:0005737">
    <property type="term" value="C:cytoplasm"/>
    <property type="evidence" value="ECO:0007669"/>
    <property type="project" value="UniProtKB-SubCell"/>
</dbReference>
<evidence type="ECO:0000256" key="6">
    <source>
        <dbReference type="ARBA" id="ARBA00022448"/>
    </source>
</evidence>
<dbReference type="OrthoDB" id="6255506at2759"/>
<evidence type="ECO:0000256" key="9">
    <source>
        <dbReference type="ARBA" id="ARBA00023242"/>
    </source>
</evidence>
<comment type="similarity">
    <text evidence="4">Belongs to the IWR1/SLC7A6OS family.</text>
</comment>
<protein>
    <recommendedName>
        <fullName evidence="5">Probable RNA polymerase II nuclear localization protein SLC7A6OS</fullName>
    </recommendedName>
</protein>
<feature type="compositionally biased region" description="Low complexity" evidence="10">
    <location>
        <begin position="283"/>
        <end position="298"/>
    </location>
</feature>